<proteinExistence type="predicted"/>
<evidence type="ECO:0000256" key="3">
    <source>
        <dbReference type="ARBA" id="ARBA00022833"/>
    </source>
</evidence>
<dbReference type="RefSeq" id="WP_076757401.1">
    <property type="nucleotide sequence ID" value="NZ_FTPL01000001.1"/>
</dbReference>
<evidence type="ECO:0000259" key="4">
    <source>
        <dbReference type="PROSITE" id="PS51266"/>
    </source>
</evidence>
<dbReference type="PANTHER" id="PTHR28082">
    <property type="entry name" value="ZINC FINGER PROTEIN"/>
    <property type="match status" value="1"/>
</dbReference>
<reference evidence="6" key="1">
    <citation type="submission" date="2017-01" db="EMBL/GenBank/DDBJ databases">
        <authorList>
            <person name="Varghese N."/>
            <person name="Submissions S."/>
        </authorList>
    </citation>
    <scope>NUCLEOTIDE SEQUENCE [LARGE SCALE GENOMIC DNA]</scope>
    <source>
        <strain evidence="6">MNA4</strain>
    </source>
</reference>
<evidence type="ECO:0000256" key="2">
    <source>
        <dbReference type="ARBA" id="ARBA00022771"/>
    </source>
</evidence>
<dbReference type="InterPro" id="IPR008913">
    <property type="entry name" value="Znf_CHY"/>
</dbReference>
<dbReference type="EMBL" id="FTPL01000001">
    <property type="protein sequence ID" value="SIT75933.1"/>
    <property type="molecule type" value="Genomic_DNA"/>
</dbReference>
<dbReference type="Proteomes" id="UP000187550">
    <property type="component" value="Unassembled WGS sequence"/>
</dbReference>
<dbReference type="InterPro" id="IPR016694">
    <property type="entry name" value="UCP017292"/>
</dbReference>
<dbReference type="AlphaFoldDB" id="A0A1U7PLZ1"/>
<dbReference type="SUPFAM" id="SSF161219">
    <property type="entry name" value="CHY zinc finger-like"/>
    <property type="match status" value="1"/>
</dbReference>
<sequence length="108" mass="12046">MQIHGVEVEGPVIDGETRCVHYHGEKDRIAIRFCCCGRWFPCHACHEESGCGHHAVWPSDRFGEEAVLCGSCGRRMTVRGYLEGDSSCPGCGASFNPGCKLHRRLYFE</sequence>
<dbReference type="InterPro" id="IPR052604">
    <property type="entry name" value="Mito_Tim_assembly_helper"/>
</dbReference>
<dbReference type="PANTHER" id="PTHR28082:SF1">
    <property type="entry name" value="HELPER OF TIM PROTEIN 13"/>
    <property type="match status" value="1"/>
</dbReference>
<dbReference type="Pfam" id="PF05495">
    <property type="entry name" value="zf-CHY"/>
    <property type="match status" value="1"/>
</dbReference>
<protein>
    <submittedName>
        <fullName evidence="5">Uncharacterized protein, contains Zn-finger domain of CHY type</fullName>
    </submittedName>
</protein>
<dbReference type="InterPro" id="IPR037274">
    <property type="entry name" value="Znf_CHY_sf"/>
</dbReference>
<accession>A0A1U7PLZ1</accession>
<gene>
    <name evidence="5" type="ORF">SAMN05428946_1206</name>
</gene>
<name>A0A1U7PLZ1_9BACI</name>
<dbReference type="PIRSF" id="PIRSF017292">
    <property type="entry name" value="UCP017292_Znf_CHY"/>
    <property type="match status" value="1"/>
</dbReference>
<dbReference type="PROSITE" id="PS51266">
    <property type="entry name" value="ZF_CHY"/>
    <property type="match status" value="1"/>
</dbReference>
<dbReference type="GO" id="GO:0045041">
    <property type="term" value="P:protein import into mitochondrial intermembrane space"/>
    <property type="evidence" value="ECO:0007669"/>
    <property type="project" value="TreeGrafter"/>
</dbReference>
<keyword evidence="2" id="KW-0863">Zinc-finger</keyword>
<evidence type="ECO:0000256" key="1">
    <source>
        <dbReference type="ARBA" id="ARBA00022723"/>
    </source>
</evidence>
<evidence type="ECO:0000313" key="6">
    <source>
        <dbReference type="Proteomes" id="UP000187550"/>
    </source>
</evidence>
<dbReference type="OrthoDB" id="882119at2"/>
<keyword evidence="1" id="KW-0479">Metal-binding</keyword>
<feature type="domain" description="CHY-type" evidence="4">
    <location>
        <begin position="12"/>
        <end position="93"/>
    </location>
</feature>
<organism evidence="5 6">
    <name type="scientific">Edaphobacillus lindanitolerans</name>
    <dbReference type="NCBI Taxonomy" id="550447"/>
    <lineage>
        <taxon>Bacteria</taxon>
        <taxon>Bacillati</taxon>
        <taxon>Bacillota</taxon>
        <taxon>Bacilli</taxon>
        <taxon>Bacillales</taxon>
        <taxon>Bacillaceae</taxon>
        <taxon>Edaphobacillus</taxon>
    </lineage>
</organism>
<evidence type="ECO:0000313" key="5">
    <source>
        <dbReference type="EMBL" id="SIT75933.1"/>
    </source>
</evidence>
<keyword evidence="3" id="KW-0862">Zinc</keyword>
<dbReference type="GO" id="GO:0008270">
    <property type="term" value="F:zinc ion binding"/>
    <property type="evidence" value="ECO:0007669"/>
    <property type="project" value="UniProtKB-KW"/>
</dbReference>
<keyword evidence="6" id="KW-1185">Reference proteome</keyword>